<proteinExistence type="predicted"/>
<feature type="compositionally biased region" description="Polar residues" evidence="2">
    <location>
        <begin position="940"/>
        <end position="950"/>
    </location>
</feature>
<dbReference type="AlphaFoldDB" id="A0A8K0DGP5"/>
<dbReference type="Gene3D" id="1.25.10.10">
    <property type="entry name" value="Leucine-rich Repeat Variant"/>
    <property type="match status" value="1"/>
</dbReference>
<feature type="region of interest" description="Disordered" evidence="2">
    <location>
        <begin position="868"/>
        <end position="890"/>
    </location>
</feature>
<dbReference type="SUPFAM" id="SSF48371">
    <property type="entry name" value="ARM repeat"/>
    <property type="match status" value="1"/>
</dbReference>
<accession>A0A8K0DGP5</accession>
<feature type="compositionally biased region" description="Basic and acidic residues" evidence="2">
    <location>
        <begin position="652"/>
        <end position="673"/>
    </location>
</feature>
<dbReference type="InterPro" id="IPR039918">
    <property type="entry name" value="PPP4R4"/>
</dbReference>
<feature type="compositionally biased region" description="Basic and acidic residues" evidence="2">
    <location>
        <begin position="14"/>
        <end position="23"/>
    </location>
</feature>
<dbReference type="GO" id="GO:0005829">
    <property type="term" value="C:cytosol"/>
    <property type="evidence" value="ECO:0007669"/>
    <property type="project" value="TreeGrafter"/>
</dbReference>
<feature type="region of interest" description="Disordered" evidence="2">
    <location>
        <begin position="652"/>
        <end position="736"/>
    </location>
</feature>
<reference evidence="3" key="1">
    <citation type="submission" date="2019-08" db="EMBL/GenBank/DDBJ databases">
        <title>The genome of the North American firefly Photinus pyralis.</title>
        <authorList>
            <consortium name="Photinus pyralis genome working group"/>
            <person name="Fallon T.R."/>
            <person name="Sander Lower S.E."/>
            <person name="Weng J.-K."/>
        </authorList>
    </citation>
    <scope>NUCLEOTIDE SEQUENCE</scope>
    <source>
        <strain evidence="3">TRF0915ILg1</strain>
        <tissue evidence="3">Whole body</tissue>
    </source>
</reference>
<name>A0A8K0DGP5_IGNLU</name>
<dbReference type="Proteomes" id="UP000801492">
    <property type="component" value="Unassembled WGS sequence"/>
</dbReference>
<evidence type="ECO:0008006" key="5">
    <source>
        <dbReference type="Google" id="ProtNLM"/>
    </source>
</evidence>
<gene>
    <name evidence="3" type="ORF">ILUMI_03230</name>
</gene>
<feature type="repeat" description="HEAT" evidence="1">
    <location>
        <begin position="191"/>
        <end position="229"/>
    </location>
</feature>
<dbReference type="PANTHER" id="PTHR21467">
    <property type="entry name" value="PROTEIN PHOSPHATASE 4 REGULATORY SUBUNIT 4 PPP4R4"/>
    <property type="match status" value="1"/>
</dbReference>
<dbReference type="OrthoDB" id="340346at2759"/>
<dbReference type="InterPro" id="IPR021133">
    <property type="entry name" value="HEAT_type_2"/>
</dbReference>
<evidence type="ECO:0000313" key="3">
    <source>
        <dbReference type="EMBL" id="KAF2902961.1"/>
    </source>
</evidence>
<evidence type="ECO:0000256" key="1">
    <source>
        <dbReference type="PROSITE-ProRule" id="PRU00103"/>
    </source>
</evidence>
<dbReference type="GO" id="GO:0008287">
    <property type="term" value="C:protein serine/threonine phosphatase complex"/>
    <property type="evidence" value="ECO:0007669"/>
    <property type="project" value="TreeGrafter"/>
</dbReference>
<dbReference type="PROSITE" id="PS50077">
    <property type="entry name" value="HEAT_REPEAT"/>
    <property type="match status" value="1"/>
</dbReference>
<organism evidence="3 4">
    <name type="scientific">Ignelater luminosus</name>
    <name type="common">Cucubano</name>
    <name type="synonym">Pyrophorus luminosus</name>
    <dbReference type="NCBI Taxonomy" id="2038154"/>
    <lineage>
        <taxon>Eukaryota</taxon>
        <taxon>Metazoa</taxon>
        <taxon>Ecdysozoa</taxon>
        <taxon>Arthropoda</taxon>
        <taxon>Hexapoda</taxon>
        <taxon>Insecta</taxon>
        <taxon>Pterygota</taxon>
        <taxon>Neoptera</taxon>
        <taxon>Endopterygota</taxon>
        <taxon>Coleoptera</taxon>
        <taxon>Polyphaga</taxon>
        <taxon>Elateriformia</taxon>
        <taxon>Elateroidea</taxon>
        <taxon>Elateridae</taxon>
        <taxon>Agrypninae</taxon>
        <taxon>Pyrophorini</taxon>
        <taxon>Ignelater</taxon>
    </lineage>
</organism>
<protein>
    <recommendedName>
        <fullName evidence="5">Serine/threonine-protein phosphatase 4 regulatory subunit 4</fullName>
    </recommendedName>
</protein>
<dbReference type="InterPro" id="IPR011989">
    <property type="entry name" value="ARM-like"/>
</dbReference>
<feature type="compositionally biased region" description="Polar residues" evidence="2">
    <location>
        <begin position="691"/>
        <end position="736"/>
    </location>
</feature>
<evidence type="ECO:0000313" key="4">
    <source>
        <dbReference type="Proteomes" id="UP000801492"/>
    </source>
</evidence>
<comment type="caution">
    <text evidence="3">The sequence shown here is derived from an EMBL/GenBank/DDBJ whole genome shotgun (WGS) entry which is preliminary data.</text>
</comment>
<keyword evidence="4" id="KW-1185">Reference proteome</keyword>
<feature type="region of interest" description="Disordered" evidence="2">
    <location>
        <begin position="908"/>
        <end position="951"/>
    </location>
</feature>
<feature type="region of interest" description="Disordered" evidence="2">
    <location>
        <begin position="1"/>
        <end position="23"/>
    </location>
</feature>
<dbReference type="InterPro" id="IPR016024">
    <property type="entry name" value="ARM-type_fold"/>
</dbReference>
<sequence length="976" mass="110358">MNMDDDLQNLQLDRPGRGKSVEQIKKHTIDSGFENKPIERSVYLLTKGDDIQKLSVIQALPQLLQSEPHATYSRVIPKILQELPNSSCEFHVMTSKVFRSLMEKQVPVNLLHAVLQGIESRDPIVANAWMETLLAIIPVLTETQLKNEIIPLACCKSLLSQPISSRIASCRILGRLATHRCLDPMDVKRDILPLVQSLCQDCHPDVRTAMCVQLPQVGQGLGTGLVKSNLLTSLVELASDENTYVRSAAITATVLMFPHTTLDIKKTTILPLVKQLCEKSLRSDDITSTTMAREIGKLVDGLQIALTISDSIWFLHCYKTLARRGLVTDISEYRSADASLDVVCRQHCASNLPSMSYFTFAVMPGQVDLLYTIFRELAADPCYMVRRTVAGSIHEIVKIFGPQSKMLKSDLVRLLRDDSEDVLQMLVPHIGVCLETLCSHGTLSRQSSSVATVEIGRAMLKCQYELTAGFNWRLLTHFIHQLEHLPNCMPPDFIHQHFTPVVLSCAVQGRAKPVRSQAVRTLLVFLRYNGKEIQRRWLRENLISQLCYSKCCYTRHIFIRLCVNAIDIFSEKYFKDYFYENLLDLADDPVANVRFCVASLFGTLKQMLILPDDQILFDRLNDVFQKYNSEEKDRDVLEIYRRKMEEIKRSNLNLNKEEHEKEQKRRREEEDKIMSGGKSNTFLSGKKPANKQPTSRPGSITKHSSSRDFTVTRTNSGSQRSLSVPPKTGTTSNQSNDMNFLEHHFYIDAGVNLPTRSLSDSQIKKSTSFISKLPALAMSSNASEESLGKLTELSCNITDDDKVNLRKLADGKAIPRKNKRYSSVFSTTCLEKNQERKTLNRRSLNITMKETSKIPVSCKGSTKSVNISEEEFKDDTKKDNRKSSRGSDGARNSCICDNNVTARINTEQQIESSKENNEIKLYTNDIPKDTKQNAEDENKSNISPLENNDGPNECSFKAVSHLPVLKRRSVSEYYSF</sequence>
<feature type="compositionally biased region" description="Basic and acidic residues" evidence="2">
    <location>
        <begin position="926"/>
        <end position="939"/>
    </location>
</feature>
<dbReference type="EMBL" id="VTPC01001135">
    <property type="protein sequence ID" value="KAF2902961.1"/>
    <property type="molecule type" value="Genomic_DNA"/>
</dbReference>
<dbReference type="PANTHER" id="PTHR21467:SF0">
    <property type="entry name" value="SERINE_THREONINE-PROTEIN PHOSPHATASE 4 REGULATORY SUBUNIT 4"/>
    <property type="match status" value="1"/>
</dbReference>
<evidence type="ECO:0000256" key="2">
    <source>
        <dbReference type="SAM" id="MobiDB-lite"/>
    </source>
</evidence>
<dbReference type="GO" id="GO:0019888">
    <property type="term" value="F:protein phosphatase regulator activity"/>
    <property type="evidence" value="ECO:0007669"/>
    <property type="project" value="TreeGrafter"/>
</dbReference>